<dbReference type="Proteomes" id="UP000234951">
    <property type="component" value="Unassembled WGS sequence"/>
</dbReference>
<keyword evidence="1" id="KW-0812">Transmembrane</keyword>
<evidence type="ECO:0000256" key="1">
    <source>
        <dbReference type="SAM" id="Phobius"/>
    </source>
</evidence>
<dbReference type="EMBL" id="PGVA01000070">
    <property type="protein sequence ID" value="PLR79882.1"/>
    <property type="molecule type" value="Genomic_DNA"/>
</dbReference>
<sequence length="69" mass="8329">MIQNPFTDKLSKCGRNSVILFTKCLMNAFCWFAIIIYKDYIFADKKGERFVDITKIQSQRRSKHEYHYK</sequence>
<dbReference type="AlphaFoldDB" id="A0A2N5GGM2"/>
<keyword evidence="1" id="KW-0472">Membrane</keyword>
<gene>
    <name evidence="2" type="ORF">CU635_20610</name>
    <name evidence="3" type="ORF">CVD25_13330</name>
</gene>
<keyword evidence="5" id="KW-1185">Reference proteome</keyword>
<reference evidence="3 5" key="2">
    <citation type="submission" date="2017-12" db="EMBL/GenBank/DDBJ databases">
        <title>Comparative Functional Genomics of Dry Heat Resistant strains isolated from the Viking Spacecraft.</title>
        <authorList>
            <person name="Seuylemezian A."/>
            <person name="Cooper K."/>
            <person name="Vaishampayan P."/>
        </authorList>
    </citation>
    <scope>NUCLEOTIDE SEQUENCE [LARGE SCALE GENOMIC DNA]</scope>
    <source>
        <strain evidence="3 5">ATCC 29669</strain>
    </source>
</reference>
<evidence type="ECO:0000313" key="4">
    <source>
        <dbReference type="Proteomes" id="UP000234951"/>
    </source>
</evidence>
<name>A0A2N5GGM2_9BACI</name>
<dbReference type="Proteomes" id="UP000235114">
    <property type="component" value="Unassembled WGS sequence"/>
</dbReference>
<dbReference type="EMBL" id="PGVD01000034">
    <property type="protein sequence ID" value="PLR96029.1"/>
    <property type="molecule type" value="Genomic_DNA"/>
</dbReference>
<organism evidence="2 4">
    <name type="scientific">Bacillus canaveralius</name>
    <dbReference type="NCBI Taxonomy" id="1403243"/>
    <lineage>
        <taxon>Bacteria</taxon>
        <taxon>Bacillati</taxon>
        <taxon>Bacillota</taxon>
        <taxon>Bacilli</taxon>
        <taxon>Bacillales</taxon>
        <taxon>Bacillaceae</taxon>
        <taxon>Bacillus</taxon>
    </lineage>
</organism>
<keyword evidence="1" id="KW-1133">Transmembrane helix</keyword>
<comment type="caution">
    <text evidence="2">The sequence shown here is derived from an EMBL/GenBank/DDBJ whole genome shotgun (WGS) entry which is preliminary data.</text>
</comment>
<feature type="transmembrane region" description="Helical" evidence="1">
    <location>
        <begin position="18"/>
        <end position="37"/>
    </location>
</feature>
<proteinExistence type="predicted"/>
<evidence type="ECO:0000313" key="5">
    <source>
        <dbReference type="Proteomes" id="UP000235114"/>
    </source>
</evidence>
<evidence type="ECO:0000313" key="3">
    <source>
        <dbReference type="EMBL" id="PLR96029.1"/>
    </source>
</evidence>
<accession>A0A2N5GGM2</accession>
<reference evidence="2 4" key="1">
    <citation type="submission" date="2017-11" db="EMBL/GenBank/DDBJ databases">
        <title>Comparitive Functional Genomics of Dry Heat Resistant strains isolated from the Viking Spacecraft.</title>
        <authorList>
            <person name="Seuylemezian A."/>
            <person name="Cooper K."/>
            <person name="Vaishampayan P."/>
        </authorList>
    </citation>
    <scope>NUCLEOTIDE SEQUENCE [LARGE SCALE GENOMIC DNA]</scope>
    <source>
        <strain evidence="2 4">M4.6</strain>
    </source>
</reference>
<protein>
    <submittedName>
        <fullName evidence="2">Uncharacterized protein</fullName>
    </submittedName>
</protein>
<evidence type="ECO:0000313" key="2">
    <source>
        <dbReference type="EMBL" id="PLR79882.1"/>
    </source>
</evidence>